<dbReference type="PANTHER" id="PTHR24221:SF606">
    <property type="entry name" value="COLICIN V SECRETION-PROCESSING ATP-BINDING PROTEIN"/>
    <property type="match status" value="1"/>
</dbReference>
<sequence>MSKKIDVQYQSETNECGLACIAMLSTYLGRECWLEDIRARFVPSGRGTSAETLIRTARELGFLANAVRLKGAVLDGKHLPLIIHWNSDHYVILEQVNERQAVVVDPSLGRRVVRKPEFDKCFSGVAITMRFPPGAASVRPRGARASRFRRLLPVLGFLGWKELRGARTLGVLVLVLLTELAGLASPIFVSKAVGLASERVAHIVGPLVQLAMIFIVLNLIQGVALYVRGYLIGKMSSEMLLRWTELAYRHLLSLPLSFFLSRSVGGITSRLSSLRSLQTLLTGRFITAGLDVFVALVAMVVAWRYAPWAVMVIVVAMAVYAVARSVVNKKSAFYAEMSLVQLAQQDAELIDSVKGIATLKSGLNVEDRIARYRSMAGNAIEYQNLSQRYSVAIDALASVFVGAQRTIVVSLGVYFISNGSFNIALLAAMLTYLDILSNRVGRLIDTSNDTVNVVLHLSRLRDIAQADSEPVVSSLPSVGKAAGSPGGVTRLALKDLAFRHAGASRDVFESVSLSVHANERVAITGRSGEGKTTLLMVAAGLLNASAGTVEVDGQSIEEIGPERYRGRIGVVLQEDYLFPGSILENVSSFHLNPSREWVLECCRFAGIIDEVNALPMGILTRVADGGSNFSGGQRQRLCLARALYKKPQILILDESSSHLDSETERFINEQLGSLDVAILSVAHREETIRYADRVFKLEDGLLRPVRASSPRKVVELQGTV</sequence>
<dbReference type="Gene3D" id="3.90.70.10">
    <property type="entry name" value="Cysteine proteinases"/>
    <property type="match status" value="1"/>
</dbReference>
<dbReference type="GO" id="GO:0034040">
    <property type="term" value="F:ATPase-coupled lipid transmembrane transporter activity"/>
    <property type="evidence" value="ECO:0007669"/>
    <property type="project" value="TreeGrafter"/>
</dbReference>
<dbReference type="GO" id="GO:0006508">
    <property type="term" value="P:proteolysis"/>
    <property type="evidence" value="ECO:0007669"/>
    <property type="project" value="InterPro"/>
</dbReference>
<keyword evidence="4" id="KW-0067">ATP-binding</keyword>
<feature type="transmembrane region" description="Helical" evidence="7">
    <location>
        <begin position="280"/>
        <end position="302"/>
    </location>
</feature>
<gene>
    <name evidence="11" type="ORF">XTALMG727_1879</name>
</gene>
<dbReference type="InterPro" id="IPR017871">
    <property type="entry name" value="ABC_transporter-like_CS"/>
</dbReference>
<proteinExistence type="predicted"/>
<dbReference type="InterPro" id="IPR027417">
    <property type="entry name" value="P-loop_NTPase"/>
</dbReference>
<dbReference type="SUPFAM" id="SSF90123">
    <property type="entry name" value="ABC transporter transmembrane region"/>
    <property type="match status" value="1"/>
</dbReference>
<dbReference type="SMART" id="SM00382">
    <property type="entry name" value="AAA"/>
    <property type="match status" value="1"/>
</dbReference>
<dbReference type="RefSeq" id="WP_081004866.1">
    <property type="nucleotide sequence ID" value="NZ_CXOI01000026.1"/>
</dbReference>
<dbReference type="PROSITE" id="PS50990">
    <property type="entry name" value="PEPTIDASE_C39"/>
    <property type="match status" value="1"/>
</dbReference>
<dbReference type="CDD" id="cd03228">
    <property type="entry name" value="ABCC_MRP_Like"/>
    <property type="match status" value="1"/>
</dbReference>
<dbReference type="Pfam" id="PF00005">
    <property type="entry name" value="ABC_tran"/>
    <property type="match status" value="1"/>
</dbReference>
<organism evidence="11 12">
    <name type="scientific">Xanthomonas graminis pv. arrhenatheri LMG 727</name>
    <dbReference type="NCBI Taxonomy" id="1195923"/>
    <lineage>
        <taxon>Bacteria</taxon>
        <taxon>Pseudomonadati</taxon>
        <taxon>Pseudomonadota</taxon>
        <taxon>Gammaproteobacteria</taxon>
        <taxon>Lysobacterales</taxon>
        <taxon>Lysobacteraceae</taxon>
        <taxon>Xanthomonas</taxon>
        <taxon>Xanthomonas translucens group</taxon>
        <taxon>Xanthomonas graminis</taxon>
    </lineage>
</organism>
<keyword evidence="3" id="KW-0547">Nucleotide-binding</keyword>
<evidence type="ECO:0000256" key="1">
    <source>
        <dbReference type="ARBA" id="ARBA00004651"/>
    </source>
</evidence>
<feature type="transmembrane region" description="Helical" evidence="7">
    <location>
        <begin position="413"/>
        <end position="433"/>
    </location>
</feature>
<dbReference type="Gene3D" id="1.20.1560.10">
    <property type="entry name" value="ABC transporter type 1, transmembrane domain"/>
    <property type="match status" value="1"/>
</dbReference>
<evidence type="ECO:0000256" key="4">
    <source>
        <dbReference type="ARBA" id="ARBA00022840"/>
    </source>
</evidence>
<dbReference type="InterPro" id="IPR003593">
    <property type="entry name" value="AAA+_ATPase"/>
</dbReference>
<keyword evidence="6 7" id="KW-0472">Membrane</keyword>
<evidence type="ECO:0000256" key="5">
    <source>
        <dbReference type="ARBA" id="ARBA00022989"/>
    </source>
</evidence>
<dbReference type="PROSITE" id="PS50893">
    <property type="entry name" value="ABC_TRANSPORTER_2"/>
    <property type="match status" value="1"/>
</dbReference>
<dbReference type="InterPro" id="IPR039421">
    <property type="entry name" value="Type_1_exporter"/>
</dbReference>
<dbReference type="EMBL" id="CXOI01000026">
    <property type="protein sequence ID" value="CTP86992.1"/>
    <property type="molecule type" value="Genomic_DNA"/>
</dbReference>
<evidence type="ECO:0000256" key="7">
    <source>
        <dbReference type="SAM" id="Phobius"/>
    </source>
</evidence>
<dbReference type="GO" id="GO:0016887">
    <property type="term" value="F:ATP hydrolysis activity"/>
    <property type="evidence" value="ECO:0007669"/>
    <property type="project" value="InterPro"/>
</dbReference>
<evidence type="ECO:0000313" key="11">
    <source>
        <dbReference type="EMBL" id="CTP86992.1"/>
    </source>
</evidence>
<evidence type="ECO:0000259" key="10">
    <source>
        <dbReference type="PROSITE" id="PS50990"/>
    </source>
</evidence>
<dbReference type="PROSITE" id="PS50929">
    <property type="entry name" value="ABC_TM1F"/>
    <property type="match status" value="1"/>
</dbReference>
<keyword evidence="12" id="KW-1185">Reference proteome</keyword>
<accession>A0A0K2ZPW1</accession>
<feature type="domain" description="ABC transmembrane type-1" evidence="9">
    <location>
        <begin position="169"/>
        <end position="452"/>
    </location>
</feature>
<dbReference type="SUPFAM" id="SSF52540">
    <property type="entry name" value="P-loop containing nucleoside triphosphate hydrolases"/>
    <property type="match status" value="1"/>
</dbReference>
<dbReference type="InterPro" id="IPR011527">
    <property type="entry name" value="ABC1_TM_dom"/>
</dbReference>
<name>A0A0K2ZPW1_9XANT</name>
<feature type="transmembrane region" description="Helical" evidence="7">
    <location>
        <begin position="308"/>
        <end position="327"/>
    </location>
</feature>
<evidence type="ECO:0000259" key="9">
    <source>
        <dbReference type="PROSITE" id="PS50929"/>
    </source>
</evidence>
<dbReference type="InterPro" id="IPR003439">
    <property type="entry name" value="ABC_transporter-like_ATP-bd"/>
</dbReference>
<evidence type="ECO:0000256" key="6">
    <source>
        <dbReference type="ARBA" id="ARBA00023136"/>
    </source>
</evidence>
<evidence type="ECO:0000259" key="8">
    <source>
        <dbReference type="PROSITE" id="PS50893"/>
    </source>
</evidence>
<feature type="transmembrane region" description="Helical" evidence="7">
    <location>
        <begin position="169"/>
        <end position="188"/>
    </location>
</feature>
<feature type="domain" description="Peptidase C39" evidence="10">
    <location>
        <begin position="10"/>
        <end position="129"/>
    </location>
</feature>
<feature type="transmembrane region" description="Helical" evidence="7">
    <location>
        <begin position="208"/>
        <end position="227"/>
    </location>
</feature>
<comment type="subcellular location">
    <subcellularLocation>
        <location evidence="1">Cell membrane</location>
        <topology evidence="1">Multi-pass membrane protein</topology>
    </subcellularLocation>
</comment>
<evidence type="ECO:0000256" key="3">
    <source>
        <dbReference type="ARBA" id="ARBA00022741"/>
    </source>
</evidence>
<evidence type="ECO:0000256" key="2">
    <source>
        <dbReference type="ARBA" id="ARBA00022692"/>
    </source>
</evidence>
<dbReference type="GO" id="GO:0008233">
    <property type="term" value="F:peptidase activity"/>
    <property type="evidence" value="ECO:0007669"/>
    <property type="project" value="InterPro"/>
</dbReference>
<keyword evidence="2 7" id="KW-0812">Transmembrane</keyword>
<dbReference type="AlphaFoldDB" id="A0A0K2ZPW1"/>
<dbReference type="Pfam" id="PF03412">
    <property type="entry name" value="Peptidase_C39"/>
    <property type="match status" value="1"/>
</dbReference>
<dbReference type="InterPro" id="IPR036640">
    <property type="entry name" value="ABC1_TM_sf"/>
</dbReference>
<dbReference type="GO" id="GO:0140359">
    <property type="term" value="F:ABC-type transporter activity"/>
    <property type="evidence" value="ECO:0007669"/>
    <property type="project" value="InterPro"/>
</dbReference>
<reference evidence="12" key="1">
    <citation type="submission" date="2015-07" db="EMBL/GenBank/DDBJ databases">
        <authorList>
            <person name="Wibberg D."/>
        </authorList>
    </citation>
    <scope>NUCLEOTIDE SEQUENCE [LARGE SCALE GENOMIC DNA]</scope>
</reference>
<dbReference type="Proteomes" id="UP000046187">
    <property type="component" value="Unassembled WGS sequence"/>
</dbReference>
<dbReference type="InterPro" id="IPR005074">
    <property type="entry name" value="Peptidase_C39"/>
</dbReference>
<evidence type="ECO:0000313" key="12">
    <source>
        <dbReference type="Proteomes" id="UP000046187"/>
    </source>
</evidence>
<keyword evidence="5 7" id="KW-1133">Transmembrane helix</keyword>
<dbReference type="PROSITE" id="PS00211">
    <property type="entry name" value="ABC_TRANSPORTER_1"/>
    <property type="match status" value="1"/>
</dbReference>
<dbReference type="Pfam" id="PF00664">
    <property type="entry name" value="ABC_membrane"/>
    <property type="match status" value="1"/>
</dbReference>
<protein>
    <submittedName>
        <fullName evidence="11">Uncharacterized protein</fullName>
    </submittedName>
</protein>
<dbReference type="Gene3D" id="3.40.50.300">
    <property type="entry name" value="P-loop containing nucleotide triphosphate hydrolases"/>
    <property type="match status" value="1"/>
</dbReference>
<dbReference type="GO" id="GO:0005524">
    <property type="term" value="F:ATP binding"/>
    <property type="evidence" value="ECO:0007669"/>
    <property type="project" value="UniProtKB-KW"/>
</dbReference>
<dbReference type="GO" id="GO:0005886">
    <property type="term" value="C:plasma membrane"/>
    <property type="evidence" value="ECO:0007669"/>
    <property type="project" value="UniProtKB-SubCell"/>
</dbReference>
<feature type="domain" description="ABC transporter" evidence="8">
    <location>
        <begin position="491"/>
        <end position="716"/>
    </location>
</feature>
<dbReference type="PANTHER" id="PTHR24221">
    <property type="entry name" value="ATP-BINDING CASSETTE SUB-FAMILY B"/>
    <property type="match status" value="1"/>
</dbReference>